<dbReference type="AlphaFoldDB" id="A0A6J4P110"/>
<dbReference type="EMBL" id="CADCUW010000132">
    <property type="protein sequence ID" value="CAA9397931.1"/>
    <property type="molecule type" value="Genomic_DNA"/>
</dbReference>
<feature type="region of interest" description="Disordered" evidence="1">
    <location>
        <begin position="1"/>
        <end position="34"/>
    </location>
</feature>
<evidence type="ECO:0000256" key="1">
    <source>
        <dbReference type="SAM" id="MobiDB-lite"/>
    </source>
</evidence>
<organism evidence="2">
    <name type="scientific">uncultured Rubrobacteraceae bacterium</name>
    <dbReference type="NCBI Taxonomy" id="349277"/>
    <lineage>
        <taxon>Bacteria</taxon>
        <taxon>Bacillati</taxon>
        <taxon>Actinomycetota</taxon>
        <taxon>Rubrobacteria</taxon>
        <taxon>Rubrobacterales</taxon>
        <taxon>Rubrobacteraceae</taxon>
        <taxon>environmental samples</taxon>
    </lineage>
</organism>
<gene>
    <name evidence="2" type="ORF">AVDCRST_MAG01-01-834</name>
</gene>
<proteinExistence type="predicted"/>
<evidence type="ECO:0000313" key="2">
    <source>
        <dbReference type="EMBL" id="CAA9397931.1"/>
    </source>
</evidence>
<sequence>MAGIEKQVKKAVGGKKKSGGSPEKIAKSAKKLLK</sequence>
<accession>A0A6J4P110</accession>
<reference evidence="2" key="1">
    <citation type="submission" date="2020-02" db="EMBL/GenBank/DDBJ databases">
        <authorList>
            <person name="Meier V. D."/>
        </authorList>
    </citation>
    <scope>NUCLEOTIDE SEQUENCE</scope>
    <source>
        <strain evidence="2">AVDCRST_MAG01</strain>
    </source>
</reference>
<name>A0A6J4P110_9ACTN</name>
<protein>
    <submittedName>
        <fullName evidence="2">Uncharacterized protein</fullName>
    </submittedName>
</protein>